<keyword evidence="3" id="KW-1185">Reference proteome</keyword>
<proteinExistence type="predicted"/>
<feature type="non-terminal residue" evidence="2">
    <location>
        <position position="1"/>
    </location>
</feature>
<dbReference type="EMBL" id="JADAQX010001419">
    <property type="protein sequence ID" value="KAF8817810.1"/>
    <property type="molecule type" value="Genomic_DNA"/>
</dbReference>
<name>A0ABQ7J478_9APIC</name>
<evidence type="ECO:0000313" key="2">
    <source>
        <dbReference type="EMBL" id="KAF8817810.1"/>
    </source>
</evidence>
<protein>
    <recommendedName>
        <fullName evidence="4">Transmembrane protein</fullName>
    </recommendedName>
</protein>
<comment type="caution">
    <text evidence="2">The sequence shown here is derived from an EMBL/GenBank/DDBJ whole genome shotgun (WGS) entry which is preliminary data.</text>
</comment>
<evidence type="ECO:0000256" key="1">
    <source>
        <dbReference type="SAM" id="MobiDB-lite"/>
    </source>
</evidence>
<sequence>VIFLLREKSSEVSVSGKRPLDTPYLSLVDAFPVSISLNFTTPPACLTVDILLKEVVALYLSPVLLSALQFCLTDISGWMPPKEDISSLPHISFVSGGTFLPFPCTPSFLLEEMNTFQVMLSFTARELDTFLIPRNPPLPLPSSFSSIPSLARPQTPPVGVWRTKETATSLSSSLCPAASHEKKKEEEIQRKVSRKIMECHDLRQISCLLEYKTCCWLQNHTCHTLVYSVWRNQRWKGGILPAKGEALLLQFHHIQKLQLIVPDFPAANRLIYSPYSSTLTSFSFHPSHLTLLQHSLDDRSLITVGCPLRVYSRLSHPIEIIFLAESPAYPDWQCAVQPNQTLAIPLPVSSFCVSLIVKLRSESGPVWTASCNYRMPLSCAILSACVSSKRSFVCGLKCKRIEKNTATLLTFFEPITLINALPRAIHFSVSQDYPSREVSFSLKSATRQGVTVFDWNKPLAVCLRLSESLPWSESVEITLPALPASHPPTPVATVSSRASPSSRGDGGSIGVPLSTFSSSTPFPALFHCQRSSRKPRGLPSASHVSSLSSDSFFPSMTSPFHPYSLIAISSRRKKGILPFLRSPRQGRGQRHGSPSKRHFPSKERGVRTRIAFPPPPLLLSPPCSSSSHSSHRRHYRTLPSPPLERNTYASLSSSPPSSSISSPFSKQALSPLGISPCAQIAASPPAAASGETFPSPSPLYPPTSTGKEKLLHVAVIACETAEGSTLTLHLRLQFDGYVLTLVATCLYWILNLTPLPLTYIPTQMDPPNVSPQTCIEIPPCPSYISTPSDLPPSSPPSSPKRSLSPQNRVPPSSPSEILHDRDALSPYPSLKGIPILYSHQHEGYVLRSPAFPPTRFVYLQTFDPSPSLFEADVDMLEGLASPSAPLLDLILKPGLEIQQLLARADPAFDGVMLIIFKPKQVVLNLCPFPIELQHPLSSEGGKEGTSTLPFPPLRLPSKRFWQWQWQPSNGPRVMCARRLSTLSCLASSSLDVQPPCGPTSAFE</sequence>
<feature type="non-terminal residue" evidence="2">
    <location>
        <position position="1003"/>
    </location>
</feature>
<feature type="compositionally biased region" description="Basic residues" evidence="1">
    <location>
        <begin position="587"/>
        <end position="599"/>
    </location>
</feature>
<feature type="region of interest" description="Disordered" evidence="1">
    <location>
        <begin position="579"/>
        <end position="664"/>
    </location>
</feature>
<organism evidence="2 3">
    <name type="scientific">Cardiosporidium cionae</name>
    <dbReference type="NCBI Taxonomy" id="476202"/>
    <lineage>
        <taxon>Eukaryota</taxon>
        <taxon>Sar</taxon>
        <taxon>Alveolata</taxon>
        <taxon>Apicomplexa</taxon>
        <taxon>Aconoidasida</taxon>
        <taxon>Nephromycida</taxon>
        <taxon>Cardiosporidium</taxon>
    </lineage>
</organism>
<dbReference type="Proteomes" id="UP000823046">
    <property type="component" value="Unassembled WGS sequence"/>
</dbReference>
<feature type="compositionally biased region" description="Pro residues" evidence="1">
    <location>
        <begin position="789"/>
        <end position="798"/>
    </location>
</feature>
<gene>
    <name evidence="2" type="ORF">IE077_000805</name>
</gene>
<reference evidence="2 3" key="1">
    <citation type="journal article" date="2020" name="bioRxiv">
        <title>Metabolic contributions of an alphaproteobacterial endosymbiont in the apicomplexan Cardiosporidium cionae.</title>
        <authorList>
            <person name="Hunter E.S."/>
            <person name="Paight C.J."/>
            <person name="Lane C.E."/>
        </authorList>
    </citation>
    <scope>NUCLEOTIDE SEQUENCE [LARGE SCALE GENOMIC DNA]</scope>
    <source>
        <strain evidence="2">ESH_2018</strain>
    </source>
</reference>
<evidence type="ECO:0008006" key="4">
    <source>
        <dbReference type="Google" id="ProtNLM"/>
    </source>
</evidence>
<feature type="region of interest" description="Disordered" evidence="1">
    <location>
        <begin position="486"/>
        <end position="510"/>
    </location>
</feature>
<feature type="region of interest" description="Disordered" evidence="1">
    <location>
        <begin position="785"/>
        <end position="820"/>
    </location>
</feature>
<feature type="compositionally biased region" description="Polar residues" evidence="1">
    <location>
        <begin position="492"/>
        <end position="502"/>
    </location>
</feature>
<feature type="compositionally biased region" description="Low complexity" evidence="1">
    <location>
        <begin position="650"/>
        <end position="664"/>
    </location>
</feature>
<evidence type="ECO:0000313" key="3">
    <source>
        <dbReference type="Proteomes" id="UP000823046"/>
    </source>
</evidence>
<accession>A0ABQ7J478</accession>